<dbReference type="Pfam" id="PF00535">
    <property type="entry name" value="Glycos_transf_2"/>
    <property type="match status" value="1"/>
</dbReference>
<evidence type="ECO:0000259" key="1">
    <source>
        <dbReference type="Pfam" id="PF00535"/>
    </source>
</evidence>
<dbReference type="SUPFAM" id="SSF53448">
    <property type="entry name" value="Nucleotide-diphospho-sugar transferases"/>
    <property type="match status" value="1"/>
</dbReference>
<keyword evidence="2" id="KW-0808">Transferase</keyword>
<dbReference type="RefSeq" id="WP_194368587.1">
    <property type="nucleotide sequence ID" value="NZ_CP054492.1"/>
</dbReference>
<proteinExistence type="predicted"/>
<reference evidence="2 3" key="1">
    <citation type="submission" date="2020-05" db="EMBL/GenBank/DDBJ databases">
        <title>Sulfurimonas marisnigri, sp. nov., and Sulfurimonas baltica, sp. nov., manganese oxide reducing chemolithoautotrophs of the class Epsilonproteobacteria isolated from the pelagic redoxclines of the Black and Baltic Seas and emended description of the genus Sulfurimonas.</title>
        <authorList>
            <person name="Henkel J.V."/>
            <person name="Laudan C."/>
            <person name="Werner J."/>
            <person name="Neu T."/>
            <person name="Plewe S."/>
            <person name="Sproer C."/>
            <person name="Bunk B."/>
            <person name="Schulz-Vogt H.N."/>
        </authorList>
    </citation>
    <scope>NUCLEOTIDE SEQUENCE [LARGE SCALE GENOMIC DNA]</scope>
    <source>
        <strain evidence="2 3">GD2</strain>
    </source>
</reference>
<dbReference type="PANTHER" id="PTHR43685:SF3">
    <property type="entry name" value="SLR2126 PROTEIN"/>
    <property type="match status" value="1"/>
</dbReference>
<organism evidence="2 3">
    <name type="scientific">Candidatus Sulfurimonas baltica</name>
    <dbReference type="NCBI Taxonomy" id="2740404"/>
    <lineage>
        <taxon>Bacteria</taxon>
        <taxon>Pseudomonadati</taxon>
        <taxon>Campylobacterota</taxon>
        <taxon>Epsilonproteobacteria</taxon>
        <taxon>Campylobacterales</taxon>
        <taxon>Sulfurimonadaceae</taxon>
        <taxon>Sulfurimonas</taxon>
    </lineage>
</organism>
<dbReference type="Proteomes" id="UP000593994">
    <property type="component" value="Chromosome"/>
</dbReference>
<dbReference type="InterPro" id="IPR050834">
    <property type="entry name" value="Glycosyltransf_2"/>
</dbReference>
<dbReference type="EMBL" id="CP054492">
    <property type="protein sequence ID" value="QOY51423.1"/>
    <property type="molecule type" value="Genomic_DNA"/>
</dbReference>
<gene>
    <name evidence="2" type="ORF">HUE88_09865</name>
</gene>
<accession>A0A7S7LV40</accession>
<name>A0A7S7LV40_9BACT</name>
<feature type="domain" description="Glycosyltransferase 2-like" evidence="1">
    <location>
        <begin position="4"/>
        <end position="128"/>
    </location>
</feature>
<dbReference type="KEGG" id="sbal:HUE88_09865"/>
<protein>
    <submittedName>
        <fullName evidence="2">Glycosyltransferase</fullName>
    </submittedName>
</protein>
<sequence length="272" mass="31268">MKVSIIVAVYKDVESLALIIKALHNQTYKNFEVVIAEDGNSPQMQEYIKTIENLEVIHTAQEDIGVRKARSQNNGLLASSGEYLIFIDGDCIPYSNFVEGHVFLSENKTALSGRRMNIPVALVKKIREGLIDINDIENNLWKYSLLIFNKQVRFRQGIFLNPRGWIYKLISKRDISASILGCNFSCFKKDMIDINGFDESYGETAIPDDMDWEWRFKAFGLKLKSCKNVANMFHLDHNIHDRGDAIPYLKIMYERKKSGKYICEEGLNTHDV</sequence>
<evidence type="ECO:0000313" key="3">
    <source>
        <dbReference type="Proteomes" id="UP000593994"/>
    </source>
</evidence>
<dbReference type="InterPro" id="IPR001173">
    <property type="entry name" value="Glyco_trans_2-like"/>
</dbReference>
<dbReference type="GO" id="GO:0016740">
    <property type="term" value="F:transferase activity"/>
    <property type="evidence" value="ECO:0007669"/>
    <property type="project" value="UniProtKB-KW"/>
</dbReference>
<dbReference type="Gene3D" id="3.90.550.10">
    <property type="entry name" value="Spore Coat Polysaccharide Biosynthesis Protein SpsA, Chain A"/>
    <property type="match status" value="1"/>
</dbReference>
<evidence type="ECO:0000313" key="2">
    <source>
        <dbReference type="EMBL" id="QOY51423.1"/>
    </source>
</evidence>
<keyword evidence="3" id="KW-1185">Reference proteome</keyword>
<dbReference type="InterPro" id="IPR029044">
    <property type="entry name" value="Nucleotide-diphossugar_trans"/>
</dbReference>
<dbReference type="PANTHER" id="PTHR43685">
    <property type="entry name" value="GLYCOSYLTRANSFERASE"/>
    <property type="match status" value="1"/>
</dbReference>
<dbReference type="AlphaFoldDB" id="A0A7S7LV40"/>